<keyword evidence="9" id="KW-0862">Zinc</keyword>
<dbReference type="CDD" id="cd17920">
    <property type="entry name" value="DEXHc_RecQ"/>
    <property type="match status" value="1"/>
</dbReference>
<keyword evidence="6" id="KW-0227">DNA damage</keyword>
<dbReference type="GO" id="GO:0006260">
    <property type="term" value="P:DNA replication"/>
    <property type="evidence" value="ECO:0007669"/>
    <property type="project" value="InterPro"/>
</dbReference>
<reference evidence="20 21" key="1">
    <citation type="submission" date="2015-11" db="EMBL/GenBank/DDBJ databases">
        <title>Bacillus caseinolyticus sp nov.</title>
        <authorList>
            <person name="Dastager S.G."/>
            <person name="Mawlankar R."/>
        </authorList>
    </citation>
    <scope>NUCLEOTIDE SEQUENCE [LARGE SCALE GENOMIC DNA]</scope>
    <source>
        <strain evidence="20 21">SGD-V-76</strain>
    </source>
</reference>
<evidence type="ECO:0000256" key="12">
    <source>
        <dbReference type="ARBA" id="ARBA00023172"/>
    </source>
</evidence>
<dbReference type="InterPro" id="IPR006293">
    <property type="entry name" value="DNA_helicase_ATP-dep_RecQ_bac"/>
</dbReference>
<dbReference type="Gene3D" id="1.10.10.10">
    <property type="entry name" value="Winged helix-like DNA-binding domain superfamily/Winged helix DNA-binding domain"/>
    <property type="match status" value="1"/>
</dbReference>
<dbReference type="Pfam" id="PF00271">
    <property type="entry name" value="Helicase_C"/>
    <property type="match status" value="1"/>
</dbReference>
<dbReference type="FunFam" id="3.40.50.300:FF:000296">
    <property type="entry name" value="ATP-dependent DNA helicase RecQ"/>
    <property type="match status" value="1"/>
</dbReference>
<evidence type="ECO:0000256" key="14">
    <source>
        <dbReference type="ARBA" id="ARBA00023235"/>
    </source>
</evidence>
<evidence type="ECO:0000259" key="18">
    <source>
        <dbReference type="PROSITE" id="PS51192"/>
    </source>
</evidence>
<dbReference type="GO" id="GO:0043138">
    <property type="term" value="F:3'-5' DNA helicase activity"/>
    <property type="evidence" value="ECO:0007669"/>
    <property type="project" value="UniProtKB-EC"/>
</dbReference>
<comment type="cofactor">
    <cofactor evidence="2">
        <name>Zn(2+)</name>
        <dbReference type="ChEBI" id="CHEBI:29105"/>
    </cofactor>
</comment>
<keyword evidence="12" id="KW-0233">DNA recombination</keyword>
<dbReference type="Pfam" id="PF00270">
    <property type="entry name" value="DEAD"/>
    <property type="match status" value="1"/>
</dbReference>
<evidence type="ECO:0000256" key="4">
    <source>
        <dbReference type="ARBA" id="ARBA00022723"/>
    </source>
</evidence>
<dbReference type="GO" id="GO:0006310">
    <property type="term" value="P:DNA recombination"/>
    <property type="evidence" value="ECO:0007669"/>
    <property type="project" value="UniProtKB-UniRule"/>
</dbReference>
<evidence type="ECO:0000313" key="20">
    <source>
        <dbReference type="EMBL" id="KSU86528.1"/>
    </source>
</evidence>
<dbReference type="FunFam" id="1.10.150.80:FF:000002">
    <property type="entry name" value="ATP-dependent DNA helicase RecQ"/>
    <property type="match status" value="1"/>
</dbReference>
<evidence type="ECO:0000256" key="15">
    <source>
        <dbReference type="ARBA" id="ARBA00034617"/>
    </source>
</evidence>
<keyword evidence="11" id="KW-0238">DNA-binding</keyword>
<dbReference type="SMART" id="SM00490">
    <property type="entry name" value="HELICc"/>
    <property type="match status" value="1"/>
</dbReference>
<dbReference type="InterPro" id="IPR001650">
    <property type="entry name" value="Helicase_C-like"/>
</dbReference>
<dbReference type="PROSITE" id="PS50967">
    <property type="entry name" value="HRDC"/>
    <property type="match status" value="1"/>
</dbReference>
<dbReference type="InterPro" id="IPR036388">
    <property type="entry name" value="WH-like_DNA-bd_sf"/>
</dbReference>
<evidence type="ECO:0000256" key="10">
    <source>
        <dbReference type="ARBA" id="ARBA00022840"/>
    </source>
</evidence>
<dbReference type="SMART" id="SM00956">
    <property type="entry name" value="RQC"/>
    <property type="match status" value="1"/>
</dbReference>
<dbReference type="PROSITE" id="PS51192">
    <property type="entry name" value="HELICASE_ATP_BIND_1"/>
    <property type="match status" value="1"/>
</dbReference>
<dbReference type="GO" id="GO:0043590">
    <property type="term" value="C:bacterial nucleoid"/>
    <property type="evidence" value="ECO:0007669"/>
    <property type="project" value="TreeGrafter"/>
</dbReference>
<keyword evidence="13" id="KW-0234">DNA repair</keyword>
<evidence type="ECO:0000256" key="1">
    <source>
        <dbReference type="ARBA" id="ARBA00001946"/>
    </source>
</evidence>
<keyword evidence="21" id="KW-1185">Reference proteome</keyword>
<dbReference type="GO" id="GO:0016787">
    <property type="term" value="F:hydrolase activity"/>
    <property type="evidence" value="ECO:0007669"/>
    <property type="project" value="UniProtKB-KW"/>
</dbReference>
<dbReference type="InterPro" id="IPR032284">
    <property type="entry name" value="RecQ_Zn-bd"/>
</dbReference>
<dbReference type="InterPro" id="IPR004589">
    <property type="entry name" value="DNA_helicase_ATP-dep_RecQ"/>
</dbReference>
<keyword evidence="4" id="KW-0479">Metal-binding</keyword>
<evidence type="ECO:0000256" key="2">
    <source>
        <dbReference type="ARBA" id="ARBA00001947"/>
    </source>
</evidence>
<dbReference type="Proteomes" id="UP000053681">
    <property type="component" value="Unassembled WGS sequence"/>
</dbReference>
<dbReference type="GO" id="GO:0005524">
    <property type="term" value="F:ATP binding"/>
    <property type="evidence" value="ECO:0007669"/>
    <property type="project" value="UniProtKB-KW"/>
</dbReference>
<dbReference type="RefSeq" id="WP_025910229.1">
    <property type="nucleotide sequence ID" value="NZ_KQ758694.1"/>
</dbReference>
<dbReference type="GO" id="GO:0003677">
    <property type="term" value="F:DNA binding"/>
    <property type="evidence" value="ECO:0007669"/>
    <property type="project" value="UniProtKB-KW"/>
</dbReference>
<evidence type="ECO:0000259" key="19">
    <source>
        <dbReference type="PROSITE" id="PS51194"/>
    </source>
</evidence>
<keyword evidence="8 20" id="KW-0347">Helicase</keyword>
<dbReference type="GO" id="GO:0006281">
    <property type="term" value="P:DNA repair"/>
    <property type="evidence" value="ECO:0007669"/>
    <property type="project" value="UniProtKB-KW"/>
</dbReference>
<dbReference type="AlphaFoldDB" id="A0A0V8JIN1"/>
<organism evidence="20 21">
    <name type="scientific">Priestia veravalensis</name>
    <dbReference type="NCBI Taxonomy" id="1414648"/>
    <lineage>
        <taxon>Bacteria</taxon>
        <taxon>Bacillati</taxon>
        <taxon>Bacillota</taxon>
        <taxon>Bacilli</taxon>
        <taxon>Bacillales</taxon>
        <taxon>Bacillaceae</taxon>
        <taxon>Priestia</taxon>
    </lineage>
</organism>
<feature type="domain" description="Helicase ATP-binding" evidence="18">
    <location>
        <begin position="27"/>
        <end position="196"/>
    </location>
</feature>
<sequence length="717" mass="81386">MLFEKALSQLKTYFGYDSFRQGQEQTIRHILEGHNTACIMPTGGGKSICYQIPSLLLEGTTIVISPLISLMKDQVDALNEAGISATYINSSLTSSEVEERLEEVSLGVYKLLYIAPERLESPFFFEQLKSLPIPLIAVDEAHCISQWGHDFRPSYLRISSLISELPSKPIVVGLTATATPQVREDICTALQIQEQNTVMTGFERSNLSFTVVKGQDRLSYIDEYVKKNEQEAGIIYAATRQEVDSLHEHLQSLGIQVGKYHAGMSASSRDHEQNRFLQDDVTLMVATSAFGMGIDKSNIRFVIHYQLPKNMESYYQEAGRAGRDGLPSECIVLYSAQDIRVQRFLIEQSTNHSGKLVQDLEKLQQMVNYCHTEECLQAYILHYFGEEEAHACGRCSNCTDTRTAVDVTVDTQKVLSCMIRMGERFGKTMIAQVLTGSKNKKILDFRFDQLSTYGVMSKQSLKEVSEFIEFLISEQYILVGQGSFPTLSVAAKGKGVLLGEEKVMRKEQIQVNQLVQDDELFMHLRALRKEIAELENVPPFVIFSDDTLRDMCAKLPETVSEFENVKGVGSQKLDKYGDRFIKAIVSFCAEHPDRERQIIEVQREKKAKSASKQGSHLESYQMWREGSSIQEIAAKRELSTQTVENHLFKCAEEGYEIDWHTILTTKQQELVNEAVELVGDDKLKPIKEAVPEEVTYFMIKVALFLRRMNKEERLRHK</sequence>
<dbReference type="InterPro" id="IPR029491">
    <property type="entry name" value="Helicase_HTH"/>
</dbReference>
<dbReference type="NCBIfam" id="TIGR00614">
    <property type="entry name" value="recQ_fam"/>
    <property type="match status" value="1"/>
</dbReference>
<gene>
    <name evidence="20" type="ORF">AS180_18110</name>
</gene>
<dbReference type="Gene3D" id="3.40.50.300">
    <property type="entry name" value="P-loop containing nucleotide triphosphate hydrolases"/>
    <property type="match status" value="2"/>
</dbReference>
<evidence type="ECO:0000256" key="6">
    <source>
        <dbReference type="ARBA" id="ARBA00022763"/>
    </source>
</evidence>
<keyword evidence="7" id="KW-0378">Hydrolase</keyword>
<feature type="domain" description="Helicase C-terminal" evidence="19">
    <location>
        <begin position="220"/>
        <end position="364"/>
    </location>
</feature>
<protein>
    <recommendedName>
        <fullName evidence="16">DNA helicase RecQ</fullName>
        <ecNumber evidence="16">5.6.2.4</ecNumber>
    </recommendedName>
</protein>
<name>A0A0V8JIN1_9BACI</name>
<dbReference type="SUPFAM" id="SSF52540">
    <property type="entry name" value="P-loop containing nucleoside triphosphate hydrolases"/>
    <property type="match status" value="1"/>
</dbReference>
<dbReference type="SUPFAM" id="SSF47819">
    <property type="entry name" value="HRDC-like"/>
    <property type="match status" value="1"/>
</dbReference>
<dbReference type="PANTHER" id="PTHR13710">
    <property type="entry name" value="DNA HELICASE RECQ FAMILY MEMBER"/>
    <property type="match status" value="1"/>
</dbReference>
<dbReference type="Pfam" id="PF14493">
    <property type="entry name" value="HTH_40"/>
    <property type="match status" value="1"/>
</dbReference>
<dbReference type="InterPro" id="IPR014001">
    <property type="entry name" value="Helicase_ATP-bd"/>
</dbReference>
<dbReference type="EC" id="5.6.2.4" evidence="16"/>
<dbReference type="NCBIfam" id="TIGR01389">
    <property type="entry name" value="recQ"/>
    <property type="match status" value="1"/>
</dbReference>
<evidence type="ECO:0000256" key="3">
    <source>
        <dbReference type="ARBA" id="ARBA00005446"/>
    </source>
</evidence>
<dbReference type="SUPFAM" id="SSF46785">
    <property type="entry name" value="Winged helix' DNA-binding domain"/>
    <property type="match status" value="1"/>
</dbReference>
<dbReference type="SMART" id="SM00487">
    <property type="entry name" value="DEXDc"/>
    <property type="match status" value="1"/>
</dbReference>
<dbReference type="InterPro" id="IPR027417">
    <property type="entry name" value="P-loop_NTPase"/>
</dbReference>
<evidence type="ECO:0000259" key="17">
    <source>
        <dbReference type="PROSITE" id="PS50967"/>
    </source>
</evidence>
<accession>A0A0V8JIN1</accession>
<comment type="cofactor">
    <cofactor evidence="1">
        <name>Mg(2+)</name>
        <dbReference type="ChEBI" id="CHEBI:18420"/>
    </cofactor>
</comment>
<dbReference type="InterPro" id="IPR002121">
    <property type="entry name" value="HRDC_dom"/>
</dbReference>
<dbReference type="FunFam" id="1.10.10.10:FF:000564">
    <property type="entry name" value="ATP-dependent DNA helicase RecQ"/>
    <property type="match status" value="1"/>
</dbReference>
<dbReference type="InterPro" id="IPR036390">
    <property type="entry name" value="WH_DNA-bd_sf"/>
</dbReference>
<dbReference type="CDD" id="cd18794">
    <property type="entry name" value="SF2_C_RecQ"/>
    <property type="match status" value="1"/>
</dbReference>
<evidence type="ECO:0000256" key="11">
    <source>
        <dbReference type="ARBA" id="ARBA00023125"/>
    </source>
</evidence>
<dbReference type="Pfam" id="PF09382">
    <property type="entry name" value="RQC"/>
    <property type="match status" value="1"/>
</dbReference>
<evidence type="ECO:0000256" key="5">
    <source>
        <dbReference type="ARBA" id="ARBA00022741"/>
    </source>
</evidence>
<feature type="domain" description="HRDC" evidence="17">
    <location>
        <begin position="514"/>
        <end position="594"/>
    </location>
</feature>
<dbReference type="InterPro" id="IPR018982">
    <property type="entry name" value="RQC_domain"/>
</dbReference>
<dbReference type="GO" id="GO:0009378">
    <property type="term" value="F:four-way junction helicase activity"/>
    <property type="evidence" value="ECO:0007669"/>
    <property type="project" value="TreeGrafter"/>
</dbReference>
<dbReference type="PROSITE" id="PS51194">
    <property type="entry name" value="HELICASE_CTER"/>
    <property type="match status" value="1"/>
</dbReference>
<evidence type="ECO:0000256" key="7">
    <source>
        <dbReference type="ARBA" id="ARBA00022801"/>
    </source>
</evidence>
<evidence type="ECO:0000313" key="21">
    <source>
        <dbReference type="Proteomes" id="UP000053681"/>
    </source>
</evidence>
<evidence type="ECO:0000256" key="13">
    <source>
        <dbReference type="ARBA" id="ARBA00023204"/>
    </source>
</evidence>
<comment type="catalytic activity">
    <reaction evidence="15">
        <text>Couples ATP hydrolysis with the unwinding of duplex DNA by translocating in the 3'-5' direction.</text>
        <dbReference type="EC" id="5.6.2.4"/>
    </reaction>
</comment>
<dbReference type="Gene3D" id="1.10.150.80">
    <property type="entry name" value="HRDC domain"/>
    <property type="match status" value="1"/>
</dbReference>
<evidence type="ECO:0000256" key="9">
    <source>
        <dbReference type="ARBA" id="ARBA00022833"/>
    </source>
</evidence>
<comment type="caution">
    <text evidence="20">The sequence shown here is derived from an EMBL/GenBank/DDBJ whole genome shotgun (WGS) entry which is preliminary data.</text>
</comment>
<evidence type="ECO:0000256" key="16">
    <source>
        <dbReference type="NCBIfam" id="TIGR01389"/>
    </source>
</evidence>
<keyword evidence="10" id="KW-0067">ATP-binding</keyword>
<dbReference type="PANTHER" id="PTHR13710:SF105">
    <property type="entry name" value="ATP-DEPENDENT DNA HELICASE Q1"/>
    <property type="match status" value="1"/>
</dbReference>
<dbReference type="InterPro" id="IPR010997">
    <property type="entry name" value="HRDC-like_sf"/>
</dbReference>
<dbReference type="InterPro" id="IPR044876">
    <property type="entry name" value="HRDC_dom_sf"/>
</dbReference>
<dbReference type="GeneID" id="93682231"/>
<evidence type="ECO:0000256" key="8">
    <source>
        <dbReference type="ARBA" id="ARBA00022806"/>
    </source>
</evidence>
<dbReference type="SMART" id="SM00341">
    <property type="entry name" value="HRDC"/>
    <property type="match status" value="1"/>
</dbReference>
<dbReference type="GO" id="GO:0046872">
    <property type="term" value="F:metal ion binding"/>
    <property type="evidence" value="ECO:0007669"/>
    <property type="project" value="UniProtKB-KW"/>
</dbReference>
<dbReference type="Pfam" id="PF16124">
    <property type="entry name" value="RecQ_Zn_bind"/>
    <property type="match status" value="1"/>
</dbReference>
<dbReference type="InterPro" id="IPR011545">
    <property type="entry name" value="DEAD/DEAH_box_helicase_dom"/>
</dbReference>
<dbReference type="GO" id="GO:0009432">
    <property type="term" value="P:SOS response"/>
    <property type="evidence" value="ECO:0007669"/>
    <property type="project" value="UniProtKB-UniRule"/>
</dbReference>
<keyword evidence="14" id="KW-0413">Isomerase</keyword>
<comment type="similarity">
    <text evidence="3">Belongs to the helicase family. RecQ subfamily.</text>
</comment>
<dbReference type="GO" id="GO:0030894">
    <property type="term" value="C:replisome"/>
    <property type="evidence" value="ECO:0007669"/>
    <property type="project" value="TreeGrafter"/>
</dbReference>
<keyword evidence="5" id="KW-0547">Nucleotide-binding</keyword>
<proteinExistence type="inferred from homology"/>
<dbReference type="EMBL" id="LNQP01000079">
    <property type="protein sequence ID" value="KSU86528.1"/>
    <property type="molecule type" value="Genomic_DNA"/>
</dbReference>
<dbReference type="GO" id="GO:0005737">
    <property type="term" value="C:cytoplasm"/>
    <property type="evidence" value="ECO:0007669"/>
    <property type="project" value="TreeGrafter"/>
</dbReference>
<dbReference type="Pfam" id="PF00570">
    <property type="entry name" value="HRDC"/>
    <property type="match status" value="1"/>
</dbReference>